<accession>A0AAD9ZGQ5</accession>
<comment type="caution">
    <text evidence="2">The sequence shown here is derived from an EMBL/GenBank/DDBJ whole genome shotgun (WGS) entry which is preliminary data.</text>
</comment>
<dbReference type="EMBL" id="JASNWA010000004">
    <property type="protein sequence ID" value="KAK3176719.1"/>
    <property type="molecule type" value="Genomic_DNA"/>
</dbReference>
<dbReference type="AlphaFoldDB" id="A0AAD9ZGQ5"/>
<dbReference type="PANTHER" id="PTHR46920:SF1">
    <property type="entry name" value="PROTEIN MSS51 HOMOLOG, MITOCHONDRIAL-RELATED"/>
    <property type="match status" value="1"/>
</dbReference>
<dbReference type="PANTHER" id="PTHR46920">
    <property type="match status" value="1"/>
</dbReference>
<keyword evidence="3" id="KW-1185">Reference proteome</keyword>
<name>A0AAD9ZGQ5_9LECA</name>
<evidence type="ECO:0000313" key="2">
    <source>
        <dbReference type="EMBL" id="KAK3176719.1"/>
    </source>
</evidence>
<dbReference type="Proteomes" id="UP001276659">
    <property type="component" value="Unassembled WGS sequence"/>
</dbReference>
<protein>
    <recommendedName>
        <fullName evidence="1">Mitochondrial splicing suppressor 51-like C-terminal domain-containing protein</fullName>
    </recommendedName>
</protein>
<dbReference type="InterPro" id="IPR052839">
    <property type="entry name" value="Mito_gene_expr_regulator"/>
</dbReference>
<evidence type="ECO:0000259" key="1">
    <source>
        <dbReference type="Pfam" id="PF20179"/>
    </source>
</evidence>
<evidence type="ECO:0000313" key="3">
    <source>
        <dbReference type="Proteomes" id="UP001276659"/>
    </source>
</evidence>
<feature type="domain" description="Mitochondrial splicing suppressor 51-like C-terminal" evidence="1">
    <location>
        <begin position="50"/>
        <end position="167"/>
    </location>
</feature>
<gene>
    <name evidence="2" type="ORF">OEA41_008044</name>
</gene>
<sequence>MDNWKEYFDDISDSPLAAYITNDFQPVFNDEYSLNKCRFVKVAVKSSTYILAGLEHEFPDVPSRKSLTVHIVGADEQETFTAMMAEELLHLLPNLNSLTVGYIGPDAIENPTTQTELLDVERCPTCQQMGRPRRKVFVAGGLYHDFAQSELFRRHPPDLIVAFHSGPFESETST</sequence>
<reference evidence="2" key="1">
    <citation type="submission" date="2022-11" db="EMBL/GenBank/DDBJ databases">
        <title>Chromosomal genome sequence assembly and mating type (MAT) locus characterization of the leprose asexual lichenized fungus Lepraria neglecta (Nyl.) Erichsen.</title>
        <authorList>
            <person name="Allen J.L."/>
            <person name="Pfeffer B."/>
        </authorList>
    </citation>
    <scope>NUCLEOTIDE SEQUENCE</scope>
    <source>
        <strain evidence="2">Allen 5258</strain>
    </source>
</reference>
<organism evidence="2 3">
    <name type="scientific">Lepraria neglecta</name>
    <dbReference type="NCBI Taxonomy" id="209136"/>
    <lineage>
        <taxon>Eukaryota</taxon>
        <taxon>Fungi</taxon>
        <taxon>Dikarya</taxon>
        <taxon>Ascomycota</taxon>
        <taxon>Pezizomycotina</taxon>
        <taxon>Lecanoromycetes</taxon>
        <taxon>OSLEUM clade</taxon>
        <taxon>Lecanoromycetidae</taxon>
        <taxon>Lecanorales</taxon>
        <taxon>Lecanorineae</taxon>
        <taxon>Stereocaulaceae</taxon>
        <taxon>Lepraria</taxon>
    </lineage>
</organism>
<dbReference type="InterPro" id="IPR046824">
    <property type="entry name" value="Mss51-like_C"/>
</dbReference>
<dbReference type="Pfam" id="PF20179">
    <property type="entry name" value="MSS51_C"/>
    <property type="match status" value="1"/>
</dbReference>
<proteinExistence type="predicted"/>